<dbReference type="AlphaFoldDB" id="A0A250JML3"/>
<dbReference type="InterPro" id="IPR001647">
    <property type="entry name" value="HTH_TetR"/>
</dbReference>
<dbReference type="GO" id="GO:0003700">
    <property type="term" value="F:DNA-binding transcription factor activity"/>
    <property type="evidence" value="ECO:0007669"/>
    <property type="project" value="TreeGrafter"/>
</dbReference>
<dbReference type="Pfam" id="PF00440">
    <property type="entry name" value="TetR_N"/>
    <property type="match status" value="1"/>
</dbReference>
<dbReference type="InterPro" id="IPR050109">
    <property type="entry name" value="HTH-type_TetR-like_transc_reg"/>
</dbReference>
<dbReference type="PANTHER" id="PTHR30055:SF234">
    <property type="entry name" value="HTH-TYPE TRANSCRIPTIONAL REGULATOR BETI"/>
    <property type="match status" value="1"/>
</dbReference>
<dbReference type="InterPro" id="IPR036271">
    <property type="entry name" value="Tet_transcr_reg_TetR-rel_C_sf"/>
</dbReference>
<dbReference type="EMBL" id="CP022203">
    <property type="protein sequence ID" value="ATB45095.1"/>
    <property type="molecule type" value="Genomic_DNA"/>
</dbReference>
<dbReference type="SUPFAM" id="SSF46689">
    <property type="entry name" value="Homeodomain-like"/>
    <property type="match status" value="1"/>
</dbReference>
<keyword evidence="2 4" id="KW-0238">DNA-binding</keyword>
<dbReference type="GO" id="GO:0000976">
    <property type="term" value="F:transcription cis-regulatory region binding"/>
    <property type="evidence" value="ECO:0007669"/>
    <property type="project" value="TreeGrafter"/>
</dbReference>
<dbReference type="PROSITE" id="PS50977">
    <property type="entry name" value="HTH_TETR_2"/>
    <property type="match status" value="1"/>
</dbReference>
<feature type="compositionally biased region" description="Basic residues" evidence="5">
    <location>
        <begin position="234"/>
        <end position="243"/>
    </location>
</feature>
<sequence length="256" mass="28817">MARPADPHARSALVAAARSEFVRRGLKGARIEDITAACGLSKGAFYLHFPSKEALFEEVVGHFQAGLADLNERRMAAIERFFEAHGIPGEQDRLERSERFQRFLQIETAHDLEALEWVWQFRDVSLVLTNGSQGTPFESLLWRVTDGQVERIARDFRRLQRAGAVDPALDAHIFATFIVGAFLLLTTQMARMEEKPDLTAWAHTLHRLCHQGTLPTHLSVPAVAPPPARAPRAPSKRTARRPRAAPQKRQTPRKRP</sequence>
<evidence type="ECO:0000256" key="6">
    <source>
        <dbReference type="SAM" id="Phobius"/>
    </source>
</evidence>
<keyword evidence="6" id="KW-0472">Membrane</keyword>
<feature type="DNA-binding region" description="H-T-H motif" evidence="4">
    <location>
        <begin position="30"/>
        <end position="49"/>
    </location>
</feature>
<accession>A0A250JML3</accession>
<keyword evidence="6" id="KW-0812">Transmembrane</keyword>
<gene>
    <name evidence="8" type="ORF">MYMAC_000679</name>
</gene>
<evidence type="ECO:0000256" key="1">
    <source>
        <dbReference type="ARBA" id="ARBA00023015"/>
    </source>
</evidence>
<protein>
    <submittedName>
        <fullName evidence="8">TetR family transcriptional regulator</fullName>
    </submittedName>
</protein>
<evidence type="ECO:0000256" key="5">
    <source>
        <dbReference type="SAM" id="MobiDB-lite"/>
    </source>
</evidence>
<feature type="transmembrane region" description="Helical" evidence="6">
    <location>
        <begin position="167"/>
        <end position="185"/>
    </location>
</feature>
<evidence type="ECO:0000313" key="8">
    <source>
        <dbReference type="EMBL" id="ATB45095.1"/>
    </source>
</evidence>
<keyword evidence="9" id="KW-1185">Reference proteome</keyword>
<proteinExistence type="predicted"/>
<evidence type="ECO:0000256" key="4">
    <source>
        <dbReference type="PROSITE-ProRule" id="PRU00335"/>
    </source>
</evidence>
<dbReference type="Gene3D" id="1.10.357.10">
    <property type="entry name" value="Tetracycline Repressor, domain 2"/>
    <property type="match status" value="1"/>
</dbReference>
<reference evidence="8 9" key="1">
    <citation type="submission" date="2017-06" db="EMBL/GenBank/DDBJ databases">
        <title>Sequencing and comparative analysis of myxobacterial genomes.</title>
        <authorList>
            <person name="Rupp O."/>
            <person name="Goesmann A."/>
            <person name="Sogaard-Andersen L."/>
        </authorList>
    </citation>
    <scope>NUCLEOTIDE SEQUENCE [LARGE SCALE GENOMIC DNA]</scope>
    <source>
        <strain evidence="8 9">DSM 14697</strain>
    </source>
</reference>
<organism evidence="8 9">
    <name type="scientific">Corallococcus macrosporus DSM 14697</name>
    <dbReference type="NCBI Taxonomy" id="1189310"/>
    <lineage>
        <taxon>Bacteria</taxon>
        <taxon>Pseudomonadati</taxon>
        <taxon>Myxococcota</taxon>
        <taxon>Myxococcia</taxon>
        <taxon>Myxococcales</taxon>
        <taxon>Cystobacterineae</taxon>
        <taxon>Myxococcaceae</taxon>
        <taxon>Corallococcus</taxon>
    </lineage>
</organism>
<dbReference type="OrthoDB" id="9793734at2"/>
<keyword evidence="6" id="KW-1133">Transmembrane helix</keyword>
<evidence type="ECO:0000259" key="7">
    <source>
        <dbReference type="PROSITE" id="PS50977"/>
    </source>
</evidence>
<evidence type="ECO:0000313" key="9">
    <source>
        <dbReference type="Proteomes" id="UP000217343"/>
    </source>
</evidence>
<dbReference type="SUPFAM" id="SSF48498">
    <property type="entry name" value="Tetracyclin repressor-like, C-terminal domain"/>
    <property type="match status" value="1"/>
</dbReference>
<dbReference type="RefSeq" id="WP_095957027.1">
    <property type="nucleotide sequence ID" value="NZ_CP022203.1"/>
</dbReference>
<dbReference type="PANTHER" id="PTHR30055">
    <property type="entry name" value="HTH-TYPE TRANSCRIPTIONAL REGULATOR RUTR"/>
    <property type="match status" value="1"/>
</dbReference>
<name>A0A250JML3_9BACT</name>
<evidence type="ECO:0000256" key="2">
    <source>
        <dbReference type="ARBA" id="ARBA00023125"/>
    </source>
</evidence>
<feature type="region of interest" description="Disordered" evidence="5">
    <location>
        <begin position="218"/>
        <end position="256"/>
    </location>
</feature>
<dbReference type="PRINTS" id="PR00455">
    <property type="entry name" value="HTHTETR"/>
</dbReference>
<keyword evidence="3" id="KW-0804">Transcription</keyword>
<keyword evidence="1" id="KW-0805">Transcription regulation</keyword>
<dbReference type="Proteomes" id="UP000217343">
    <property type="component" value="Chromosome"/>
</dbReference>
<feature type="domain" description="HTH tetR-type" evidence="7">
    <location>
        <begin position="7"/>
        <end position="67"/>
    </location>
</feature>
<evidence type="ECO:0000256" key="3">
    <source>
        <dbReference type="ARBA" id="ARBA00023163"/>
    </source>
</evidence>
<dbReference type="KEGG" id="mmas:MYMAC_000679"/>
<dbReference type="InterPro" id="IPR009057">
    <property type="entry name" value="Homeodomain-like_sf"/>
</dbReference>